<evidence type="ECO:0000313" key="11">
    <source>
        <dbReference type="EMBL" id="MYD88827.1"/>
    </source>
</evidence>
<dbReference type="GO" id="GO:0005524">
    <property type="term" value="F:ATP binding"/>
    <property type="evidence" value="ECO:0007669"/>
    <property type="project" value="UniProtKB-KW"/>
</dbReference>
<evidence type="ECO:0000256" key="1">
    <source>
        <dbReference type="ARBA" id="ARBA00004202"/>
    </source>
</evidence>
<dbReference type="CDD" id="cd03257">
    <property type="entry name" value="ABC_NikE_OppD_transporters"/>
    <property type="match status" value="1"/>
</dbReference>
<evidence type="ECO:0000256" key="8">
    <source>
        <dbReference type="ARBA" id="ARBA00022967"/>
    </source>
</evidence>
<dbReference type="InterPro" id="IPR013563">
    <property type="entry name" value="Oligopep_ABC_C"/>
</dbReference>
<comment type="similarity">
    <text evidence="2">Belongs to the ABC transporter superfamily.</text>
</comment>
<comment type="caution">
    <text evidence="11">The sequence shown here is derived from an EMBL/GenBank/DDBJ whole genome shotgun (WGS) entry which is preliminary data.</text>
</comment>
<keyword evidence="4" id="KW-1003">Cell membrane</keyword>
<reference evidence="11" key="1">
    <citation type="submission" date="2019-09" db="EMBL/GenBank/DDBJ databases">
        <title>Characterisation of the sponge microbiome using genome-centric metagenomics.</title>
        <authorList>
            <person name="Engelberts J.P."/>
            <person name="Robbins S.J."/>
            <person name="De Goeij J.M."/>
            <person name="Aranda M."/>
            <person name="Bell S.C."/>
            <person name="Webster N.S."/>
        </authorList>
    </citation>
    <scope>NUCLEOTIDE SEQUENCE</scope>
    <source>
        <strain evidence="11">SB0662_bin_9</strain>
    </source>
</reference>
<dbReference type="Gene3D" id="3.40.50.300">
    <property type="entry name" value="P-loop containing nucleotide triphosphate hydrolases"/>
    <property type="match status" value="1"/>
</dbReference>
<dbReference type="PROSITE" id="PS00211">
    <property type="entry name" value="ABC_TRANSPORTER_1"/>
    <property type="match status" value="1"/>
</dbReference>
<keyword evidence="3" id="KW-0813">Transport</keyword>
<evidence type="ECO:0000256" key="9">
    <source>
        <dbReference type="ARBA" id="ARBA00023136"/>
    </source>
</evidence>
<dbReference type="InterPro" id="IPR027417">
    <property type="entry name" value="P-loop_NTPase"/>
</dbReference>
<dbReference type="Pfam" id="PF00005">
    <property type="entry name" value="ABC_tran"/>
    <property type="match status" value="1"/>
</dbReference>
<gene>
    <name evidence="11" type="ORF">F4Y08_00590</name>
</gene>
<dbReference type="SUPFAM" id="SSF52540">
    <property type="entry name" value="P-loop containing nucleoside triphosphate hydrolases"/>
    <property type="match status" value="1"/>
</dbReference>
<dbReference type="InterPro" id="IPR003593">
    <property type="entry name" value="AAA+_ATPase"/>
</dbReference>
<dbReference type="FunFam" id="3.40.50.300:FF:000016">
    <property type="entry name" value="Oligopeptide ABC transporter ATP-binding component"/>
    <property type="match status" value="1"/>
</dbReference>
<evidence type="ECO:0000256" key="2">
    <source>
        <dbReference type="ARBA" id="ARBA00005417"/>
    </source>
</evidence>
<organism evidence="11">
    <name type="scientific">Caldilineaceae bacterium SB0662_bin_9</name>
    <dbReference type="NCBI Taxonomy" id="2605258"/>
    <lineage>
        <taxon>Bacteria</taxon>
        <taxon>Bacillati</taxon>
        <taxon>Chloroflexota</taxon>
        <taxon>Caldilineae</taxon>
        <taxon>Caldilineales</taxon>
        <taxon>Caldilineaceae</taxon>
    </lineage>
</organism>
<protein>
    <submittedName>
        <fullName evidence="11">ABC transporter ATP-binding protein</fullName>
    </submittedName>
</protein>
<keyword evidence="6" id="KW-0547">Nucleotide-binding</keyword>
<dbReference type="AlphaFoldDB" id="A0A6B1DNF7"/>
<dbReference type="EMBL" id="VXPY01000007">
    <property type="protein sequence ID" value="MYD88827.1"/>
    <property type="molecule type" value="Genomic_DNA"/>
</dbReference>
<evidence type="ECO:0000256" key="6">
    <source>
        <dbReference type="ARBA" id="ARBA00022741"/>
    </source>
</evidence>
<evidence type="ECO:0000256" key="7">
    <source>
        <dbReference type="ARBA" id="ARBA00022840"/>
    </source>
</evidence>
<dbReference type="NCBIfam" id="TIGR01727">
    <property type="entry name" value="oligo_HPY"/>
    <property type="match status" value="1"/>
</dbReference>
<dbReference type="PROSITE" id="PS50893">
    <property type="entry name" value="ABC_TRANSPORTER_2"/>
    <property type="match status" value="1"/>
</dbReference>
<dbReference type="InterPro" id="IPR050388">
    <property type="entry name" value="ABC_Ni/Peptide_Import"/>
</dbReference>
<dbReference type="SMART" id="SM00382">
    <property type="entry name" value="AAA"/>
    <property type="match status" value="1"/>
</dbReference>
<keyword evidence="8" id="KW-1278">Translocase</keyword>
<dbReference type="Pfam" id="PF08352">
    <property type="entry name" value="oligo_HPY"/>
    <property type="match status" value="1"/>
</dbReference>
<dbReference type="GO" id="GO:0015833">
    <property type="term" value="P:peptide transport"/>
    <property type="evidence" value="ECO:0007669"/>
    <property type="project" value="InterPro"/>
</dbReference>
<dbReference type="InterPro" id="IPR003439">
    <property type="entry name" value="ABC_transporter-like_ATP-bd"/>
</dbReference>
<comment type="subcellular location">
    <subcellularLocation>
        <location evidence="1">Cell membrane</location>
        <topology evidence="1">Peripheral membrane protein</topology>
    </subcellularLocation>
</comment>
<evidence type="ECO:0000259" key="10">
    <source>
        <dbReference type="PROSITE" id="PS50893"/>
    </source>
</evidence>
<sequence length="339" mass="37541">MSDIALELRNVETHFFLREGILKALNGVSFTITRHSTVGVIGESGCGKSVTTQSILRIVPSPGRTVNGTITFTPGEGDAVELLELPPDGPTIRAIRGREISMIFQEPMASLSPVHTIGDQISEMILLHRTQDRQEAREITIDMLRKVGISNAPQRFDEYPHQLSGGMRQRAMIAMALSCNPSLLIADEPTTALDVTVQAQILDLMQQMQAEMGMSMLYITHDLAVISDIADEVVVMYLGMVVEQTDVRSLFKEPLHPYTRLLLKSIPRVGRKVRQRLDAIEGSVPIPLDLPTQCPFADRCPDVIPDVCDTAIPPLYEPRPGHRVRCFLYEDQDAIHGPA</sequence>
<dbReference type="PANTHER" id="PTHR43297:SF14">
    <property type="entry name" value="ATPASE AAA-TYPE CORE DOMAIN-CONTAINING PROTEIN"/>
    <property type="match status" value="1"/>
</dbReference>
<evidence type="ECO:0000256" key="5">
    <source>
        <dbReference type="ARBA" id="ARBA00022519"/>
    </source>
</evidence>
<keyword evidence="7 11" id="KW-0067">ATP-binding</keyword>
<dbReference type="PANTHER" id="PTHR43297">
    <property type="entry name" value="OLIGOPEPTIDE TRANSPORT ATP-BINDING PROTEIN APPD"/>
    <property type="match status" value="1"/>
</dbReference>
<dbReference type="GO" id="GO:0005886">
    <property type="term" value="C:plasma membrane"/>
    <property type="evidence" value="ECO:0007669"/>
    <property type="project" value="UniProtKB-SubCell"/>
</dbReference>
<name>A0A6B1DNF7_9CHLR</name>
<evidence type="ECO:0000256" key="3">
    <source>
        <dbReference type="ARBA" id="ARBA00022448"/>
    </source>
</evidence>
<keyword evidence="5" id="KW-0997">Cell inner membrane</keyword>
<dbReference type="InterPro" id="IPR017871">
    <property type="entry name" value="ABC_transporter-like_CS"/>
</dbReference>
<evidence type="ECO:0000256" key="4">
    <source>
        <dbReference type="ARBA" id="ARBA00022475"/>
    </source>
</evidence>
<keyword evidence="9" id="KW-0472">Membrane</keyword>
<dbReference type="GO" id="GO:0016887">
    <property type="term" value="F:ATP hydrolysis activity"/>
    <property type="evidence" value="ECO:0007669"/>
    <property type="project" value="InterPro"/>
</dbReference>
<accession>A0A6B1DNF7</accession>
<feature type="domain" description="ABC transporter" evidence="10">
    <location>
        <begin position="6"/>
        <end position="263"/>
    </location>
</feature>
<proteinExistence type="inferred from homology"/>